<gene>
    <name evidence="7" type="ORF">FW778_10835</name>
</gene>
<dbReference type="InterPro" id="IPR008189">
    <property type="entry name" value="rRNA_ssu_MeTfrase_I"/>
</dbReference>
<dbReference type="EMBL" id="VYQF01000002">
    <property type="protein sequence ID" value="KAA9039317.1"/>
    <property type="molecule type" value="Genomic_DNA"/>
</dbReference>
<dbReference type="GO" id="GO:0032259">
    <property type="term" value="P:methylation"/>
    <property type="evidence" value="ECO:0007669"/>
    <property type="project" value="UniProtKB-KW"/>
</dbReference>
<name>A0A5J5IKW6_9BACT</name>
<evidence type="ECO:0000256" key="4">
    <source>
        <dbReference type="ARBA" id="ARBA00022679"/>
    </source>
</evidence>
<dbReference type="PIRSF" id="PIRSF005917">
    <property type="entry name" value="MTase_YraL"/>
    <property type="match status" value="1"/>
</dbReference>
<dbReference type="Gene3D" id="3.30.950.10">
    <property type="entry name" value="Methyltransferase, Cobalt-precorrin-4 Transmethylase, Domain 2"/>
    <property type="match status" value="1"/>
</dbReference>
<evidence type="ECO:0000259" key="6">
    <source>
        <dbReference type="Pfam" id="PF00590"/>
    </source>
</evidence>
<dbReference type="AlphaFoldDB" id="A0A5J5IKW6"/>
<accession>A0A5J5IKW6</accession>
<dbReference type="PANTHER" id="PTHR46111">
    <property type="entry name" value="RIBOSOMAL RNA SMALL SUBUNIT METHYLTRANSFERASE I"/>
    <property type="match status" value="1"/>
</dbReference>
<evidence type="ECO:0000256" key="5">
    <source>
        <dbReference type="ARBA" id="ARBA00022691"/>
    </source>
</evidence>
<dbReference type="CDD" id="cd11649">
    <property type="entry name" value="RsmI_like"/>
    <property type="match status" value="1"/>
</dbReference>
<keyword evidence="1" id="KW-0963">Cytoplasm</keyword>
<protein>
    <submittedName>
        <fullName evidence="7">SAM-dependent methyltransferase</fullName>
    </submittedName>
</protein>
<dbReference type="InterPro" id="IPR035996">
    <property type="entry name" value="4pyrrol_Methylase_sf"/>
</dbReference>
<organism evidence="7 8">
    <name type="scientific">Ginsengibacter hankyongi</name>
    <dbReference type="NCBI Taxonomy" id="2607284"/>
    <lineage>
        <taxon>Bacteria</taxon>
        <taxon>Pseudomonadati</taxon>
        <taxon>Bacteroidota</taxon>
        <taxon>Chitinophagia</taxon>
        <taxon>Chitinophagales</taxon>
        <taxon>Chitinophagaceae</taxon>
        <taxon>Ginsengibacter</taxon>
    </lineage>
</organism>
<evidence type="ECO:0000313" key="7">
    <source>
        <dbReference type="EMBL" id="KAA9039317.1"/>
    </source>
</evidence>
<dbReference type="InterPro" id="IPR014777">
    <property type="entry name" value="4pyrrole_Mease_sub1"/>
</dbReference>
<sequence length="230" mass="26203">MIYLIPSFLAEDAVETIPPYVLDAVKNCQVIFAENERTARRFLKSMCKEIVIDNFEWYAIHKVEQEQINTFRQKINEKKNIAIISEAGCPGVADPGQLLIYEAQKMNVIIKPLVGPSSILLALMASGLNGQHFAFEGYLPIDNVERNKKIKQLEEESSTKNCTEIFIETPYRNNKLLESVLQICKPSTLLCIASEMTSPDEWIKTKTIADWKKEKTDLHKKPVIFLLLGQ</sequence>
<reference evidence="7 8" key="1">
    <citation type="submission" date="2019-09" db="EMBL/GenBank/DDBJ databases">
        <title>Draft genome sequence of Ginsengibacter sp. BR5-29.</title>
        <authorList>
            <person name="Im W.-T."/>
        </authorList>
    </citation>
    <scope>NUCLEOTIDE SEQUENCE [LARGE SCALE GENOMIC DNA]</scope>
    <source>
        <strain evidence="7 8">BR5-29</strain>
    </source>
</reference>
<keyword evidence="3 7" id="KW-0489">Methyltransferase</keyword>
<dbReference type="RefSeq" id="WP_150414726.1">
    <property type="nucleotide sequence ID" value="NZ_VYQF01000002.1"/>
</dbReference>
<evidence type="ECO:0000256" key="1">
    <source>
        <dbReference type="ARBA" id="ARBA00022490"/>
    </source>
</evidence>
<dbReference type="GO" id="GO:0008168">
    <property type="term" value="F:methyltransferase activity"/>
    <property type="evidence" value="ECO:0007669"/>
    <property type="project" value="UniProtKB-KW"/>
</dbReference>
<dbReference type="Gene3D" id="3.40.1010.10">
    <property type="entry name" value="Cobalt-precorrin-4 Transmethylase, Domain 1"/>
    <property type="match status" value="1"/>
</dbReference>
<keyword evidence="4 7" id="KW-0808">Transferase</keyword>
<dbReference type="Pfam" id="PF00590">
    <property type="entry name" value="TP_methylase"/>
    <property type="match status" value="1"/>
</dbReference>
<dbReference type="PANTHER" id="PTHR46111:SF2">
    <property type="entry name" value="SAM-DEPENDENT METHYLTRANSFERASE"/>
    <property type="match status" value="1"/>
</dbReference>
<evidence type="ECO:0000256" key="2">
    <source>
        <dbReference type="ARBA" id="ARBA00022552"/>
    </source>
</evidence>
<dbReference type="Proteomes" id="UP000326903">
    <property type="component" value="Unassembled WGS sequence"/>
</dbReference>
<feature type="domain" description="Tetrapyrrole methylase" evidence="6">
    <location>
        <begin position="16"/>
        <end position="209"/>
    </location>
</feature>
<evidence type="ECO:0000313" key="8">
    <source>
        <dbReference type="Proteomes" id="UP000326903"/>
    </source>
</evidence>
<dbReference type="GO" id="GO:0006364">
    <property type="term" value="P:rRNA processing"/>
    <property type="evidence" value="ECO:0007669"/>
    <property type="project" value="UniProtKB-KW"/>
</dbReference>
<keyword evidence="5" id="KW-0949">S-adenosyl-L-methionine</keyword>
<keyword evidence="8" id="KW-1185">Reference proteome</keyword>
<comment type="caution">
    <text evidence="7">The sequence shown here is derived from an EMBL/GenBank/DDBJ whole genome shotgun (WGS) entry which is preliminary data.</text>
</comment>
<keyword evidence="2" id="KW-0698">rRNA processing</keyword>
<dbReference type="InterPro" id="IPR000878">
    <property type="entry name" value="4pyrrol_Mease"/>
</dbReference>
<dbReference type="InterPro" id="IPR014776">
    <property type="entry name" value="4pyrrole_Mease_sub2"/>
</dbReference>
<proteinExistence type="predicted"/>
<dbReference type="SUPFAM" id="SSF53790">
    <property type="entry name" value="Tetrapyrrole methylase"/>
    <property type="match status" value="1"/>
</dbReference>
<evidence type="ECO:0000256" key="3">
    <source>
        <dbReference type="ARBA" id="ARBA00022603"/>
    </source>
</evidence>